<dbReference type="EMBL" id="JAUCMM010000001">
    <property type="protein sequence ID" value="MDM7887029.1"/>
    <property type="molecule type" value="Genomic_DNA"/>
</dbReference>
<gene>
    <name evidence="3" type="ORF">QUG98_01060</name>
</gene>
<feature type="compositionally biased region" description="Low complexity" evidence="1">
    <location>
        <begin position="213"/>
        <end position="228"/>
    </location>
</feature>
<keyword evidence="2" id="KW-0812">Transmembrane</keyword>
<proteinExistence type="predicted"/>
<keyword evidence="4" id="KW-1185">Reference proteome</keyword>
<feature type="region of interest" description="Disordered" evidence="1">
    <location>
        <begin position="205"/>
        <end position="239"/>
    </location>
</feature>
<feature type="compositionally biased region" description="Basic and acidic residues" evidence="1">
    <location>
        <begin position="230"/>
        <end position="239"/>
    </location>
</feature>
<sequence length="239" mass="24668">MPATTQSAVPSTAPKRSLRWRVVDIVVASVLAVAIGVVFKLWEFGYEPISAVAGLVLPGTQALFGGVWLLAGPVVAIVVRKPGAALYAEMVAASVEALLGTQWGWLTLEAGLVQGLGAELVLALFLYRAYRLPVVVLAGAAAGLALGINDTVLWYPGLDAAFKTVYVVSAVVSGAVIAGLGSWLLVRALAATGVLSSFAAGREHARRSQDSRTTSADAVATDTTTPAAEQAERGSRAAR</sequence>
<organism evidence="3 4">
    <name type="scientific">Curtobacterium subtropicum</name>
    <dbReference type="NCBI Taxonomy" id="3055138"/>
    <lineage>
        <taxon>Bacteria</taxon>
        <taxon>Bacillati</taxon>
        <taxon>Actinomycetota</taxon>
        <taxon>Actinomycetes</taxon>
        <taxon>Micrococcales</taxon>
        <taxon>Microbacteriaceae</taxon>
        <taxon>Curtobacterium</taxon>
    </lineage>
</organism>
<feature type="transmembrane region" description="Helical" evidence="2">
    <location>
        <begin position="62"/>
        <end position="79"/>
    </location>
</feature>
<dbReference type="Proteomes" id="UP001235720">
    <property type="component" value="Unassembled WGS sequence"/>
</dbReference>
<evidence type="ECO:0000313" key="4">
    <source>
        <dbReference type="Proteomes" id="UP001235720"/>
    </source>
</evidence>
<keyword evidence="2" id="KW-0472">Membrane</keyword>
<comment type="caution">
    <text evidence="3">The sequence shown here is derived from an EMBL/GenBank/DDBJ whole genome shotgun (WGS) entry which is preliminary data.</text>
</comment>
<dbReference type="InterPro" id="IPR017195">
    <property type="entry name" value="ABC_thiamin-permease_prd"/>
</dbReference>
<evidence type="ECO:0000256" key="2">
    <source>
        <dbReference type="SAM" id="Phobius"/>
    </source>
</evidence>
<feature type="transmembrane region" description="Helical" evidence="2">
    <location>
        <begin position="22"/>
        <end position="42"/>
    </location>
</feature>
<evidence type="ECO:0000313" key="3">
    <source>
        <dbReference type="EMBL" id="MDM7887029.1"/>
    </source>
</evidence>
<feature type="transmembrane region" description="Helical" evidence="2">
    <location>
        <begin position="111"/>
        <end position="127"/>
    </location>
</feature>
<name>A0ABT7TCD9_9MICO</name>
<keyword evidence="2" id="KW-1133">Transmembrane helix</keyword>
<dbReference type="PIRSF" id="PIRSF037394">
    <property type="entry name" value="ABC_thiamine-permease_YkoE_prd"/>
    <property type="match status" value="1"/>
</dbReference>
<dbReference type="RefSeq" id="WP_289468800.1">
    <property type="nucleotide sequence ID" value="NZ_JAUCMM010000001.1"/>
</dbReference>
<evidence type="ECO:0000256" key="1">
    <source>
        <dbReference type="SAM" id="MobiDB-lite"/>
    </source>
</evidence>
<reference evidence="3 4" key="1">
    <citation type="submission" date="2023-06" db="EMBL/GenBank/DDBJ databases">
        <authorList>
            <person name="Feng G."/>
            <person name="Li J."/>
            <person name="Zhu H."/>
        </authorList>
    </citation>
    <scope>NUCLEOTIDE SEQUENCE [LARGE SCALE GENOMIC DNA]</scope>
    <source>
        <strain evidence="3 4">RHCJP20</strain>
    </source>
</reference>
<feature type="transmembrane region" description="Helical" evidence="2">
    <location>
        <begin position="86"/>
        <end position="105"/>
    </location>
</feature>
<feature type="transmembrane region" description="Helical" evidence="2">
    <location>
        <begin position="134"/>
        <end position="154"/>
    </location>
</feature>
<protein>
    <submittedName>
        <fullName evidence="3">ECF transporter S component</fullName>
    </submittedName>
</protein>
<feature type="transmembrane region" description="Helical" evidence="2">
    <location>
        <begin position="166"/>
        <end position="186"/>
    </location>
</feature>
<accession>A0ABT7TCD9</accession>
<dbReference type="Pfam" id="PF09819">
    <property type="entry name" value="ABC_cobalt"/>
    <property type="match status" value="1"/>
</dbReference>